<dbReference type="RefSeq" id="WP_198823096.1">
    <property type="nucleotide sequence ID" value="NZ_JAEKCZ010000039.1"/>
</dbReference>
<protein>
    <submittedName>
        <fullName evidence="1">Uncharacterized protein</fullName>
    </submittedName>
</protein>
<gene>
    <name evidence="1" type="ORF">JFT45_25560</name>
</gene>
<dbReference type="AlphaFoldDB" id="A0A8I1FZQ2"/>
<proteinExistence type="predicted"/>
<dbReference type="Proteomes" id="UP000658390">
    <property type="component" value="Unassembled WGS sequence"/>
</dbReference>
<sequence length="83" mass="9223">MPNIHNCKQCGTSLANKYGNARHCSHACRSKTWRQLQAPTISVKLKLTIPQFNILKNQADSTNLLINQFIISKAMNASGGLRL</sequence>
<evidence type="ECO:0000313" key="2">
    <source>
        <dbReference type="Proteomes" id="UP000658390"/>
    </source>
</evidence>
<name>A0A8I1FZQ2_9PSED</name>
<accession>A0A8I1FZQ2</accession>
<comment type="caution">
    <text evidence="1">The sequence shown here is derived from an EMBL/GenBank/DDBJ whole genome shotgun (WGS) entry which is preliminary data.</text>
</comment>
<evidence type="ECO:0000313" key="1">
    <source>
        <dbReference type="EMBL" id="MBJ2259871.1"/>
    </source>
</evidence>
<organism evidence="1 2">
    <name type="scientific">Pseudomonas psychrophila</name>
    <dbReference type="NCBI Taxonomy" id="122355"/>
    <lineage>
        <taxon>Bacteria</taxon>
        <taxon>Pseudomonadati</taxon>
        <taxon>Pseudomonadota</taxon>
        <taxon>Gammaproteobacteria</taxon>
        <taxon>Pseudomonadales</taxon>
        <taxon>Pseudomonadaceae</taxon>
        <taxon>Pseudomonas</taxon>
    </lineage>
</organism>
<dbReference type="EMBL" id="JAEKCZ010000039">
    <property type="protein sequence ID" value="MBJ2259871.1"/>
    <property type="molecule type" value="Genomic_DNA"/>
</dbReference>
<reference evidence="1" key="1">
    <citation type="submission" date="2020-12" db="EMBL/GenBank/DDBJ databases">
        <title>Antibiotic resistance and phylogeny of Pseudomonas spp. isolated over three decades from chicken meat in the Norwegian food chain.</title>
        <authorList>
            <person name="Moen B."/>
        </authorList>
    </citation>
    <scope>NUCLEOTIDE SEQUENCE</scope>
    <source>
        <strain evidence="1">MF6762</strain>
    </source>
</reference>